<keyword evidence="2" id="KW-0732">Signal</keyword>
<dbReference type="EMBL" id="CAJNJA010015599">
    <property type="protein sequence ID" value="CAE7364455.1"/>
    <property type="molecule type" value="Genomic_DNA"/>
</dbReference>
<evidence type="ECO:0000259" key="3">
    <source>
        <dbReference type="Pfam" id="PF01266"/>
    </source>
</evidence>
<dbReference type="GO" id="GO:0005737">
    <property type="term" value="C:cytoplasm"/>
    <property type="evidence" value="ECO:0007669"/>
    <property type="project" value="TreeGrafter"/>
</dbReference>
<accession>A0A812PJ37</accession>
<dbReference type="GO" id="GO:0055130">
    <property type="term" value="P:D-alanine catabolic process"/>
    <property type="evidence" value="ECO:0007669"/>
    <property type="project" value="TreeGrafter"/>
</dbReference>
<proteinExistence type="inferred from homology"/>
<dbReference type="Pfam" id="PF01266">
    <property type="entry name" value="DAO"/>
    <property type="match status" value="1"/>
</dbReference>
<dbReference type="NCBIfam" id="NF001933">
    <property type="entry name" value="PRK00711.1"/>
    <property type="match status" value="1"/>
</dbReference>
<comment type="similarity">
    <text evidence="1">Belongs to the DadA oxidoreductase family.</text>
</comment>
<evidence type="ECO:0000313" key="4">
    <source>
        <dbReference type="EMBL" id="CAE7364455.1"/>
    </source>
</evidence>
<protein>
    <submittedName>
        <fullName evidence="4">DadA2 protein</fullName>
    </submittedName>
</protein>
<feature type="signal peptide" evidence="2">
    <location>
        <begin position="1"/>
        <end position="16"/>
    </location>
</feature>
<dbReference type="GO" id="GO:0005886">
    <property type="term" value="C:plasma membrane"/>
    <property type="evidence" value="ECO:0007669"/>
    <property type="project" value="TreeGrafter"/>
</dbReference>
<evidence type="ECO:0000313" key="5">
    <source>
        <dbReference type="Proteomes" id="UP000601435"/>
    </source>
</evidence>
<keyword evidence="5" id="KW-1185">Reference proteome</keyword>
<reference evidence="4" key="1">
    <citation type="submission" date="2021-02" db="EMBL/GenBank/DDBJ databases">
        <authorList>
            <person name="Dougan E. K."/>
            <person name="Rhodes N."/>
            <person name="Thang M."/>
            <person name="Chan C."/>
        </authorList>
    </citation>
    <scope>NUCLEOTIDE SEQUENCE</scope>
</reference>
<organism evidence="4 5">
    <name type="scientific">Symbiodinium necroappetens</name>
    <dbReference type="NCBI Taxonomy" id="1628268"/>
    <lineage>
        <taxon>Eukaryota</taxon>
        <taxon>Sar</taxon>
        <taxon>Alveolata</taxon>
        <taxon>Dinophyceae</taxon>
        <taxon>Suessiales</taxon>
        <taxon>Symbiodiniaceae</taxon>
        <taxon>Symbiodinium</taxon>
    </lineage>
</organism>
<sequence length="414" mass="44332">MHIVVLGSGVVGVATAWSLQRDGHAVTVIDRAEEPAAFTSFANAGLVAPGHAYAWSSPGAPRMLLRSLWRGDQALRFRPNLDPALWRWTWKFLRQCTAERAALNTARKARLCLYSQSLLHEVVAASGVTYDARNGGLLYLYRRPESFTGALERMRLLTDQGIALESLTAGRTVALEPALAPLRDSLAGAIFAPGDESGDARLFTLGLAKACEAGGAVFRFGETVQGFRLDGGAVQAVVTDKGEVAADAFVLALGVYSPQIARQLGARLPIYPVKGYSVTLPVAGRNRAPSLGGVDEDNLVAYARFGERLRITATAEFAGYGTGHRPADFSRMLAVARDLFPQGGDYRQPSYWAGLRPMTPEGTPLLGRGRHANLYFNTGHGHMGWTMACGTAGLTADLIAGRKPAIPLDGLLLQ</sequence>
<dbReference type="PANTHER" id="PTHR13847:SF280">
    <property type="entry name" value="D-AMINO ACID DEHYDROGENASE"/>
    <property type="match status" value="1"/>
</dbReference>
<dbReference type="SUPFAM" id="SSF54373">
    <property type="entry name" value="FAD-linked reductases, C-terminal domain"/>
    <property type="match status" value="1"/>
</dbReference>
<evidence type="ECO:0000256" key="1">
    <source>
        <dbReference type="ARBA" id="ARBA00009410"/>
    </source>
</evidence>
<comment type="caution">
    <text evidence="4">The sequence shown here is derived from an EMBL/GenBank/DDBJ whole genome shotgun (WGS) entry which is preliminary data.</text>
</comment>
<dbReference type="OrthoDB" id="288786at2759"/>
<dbReference type="AlphaFoldDB" id="A0A812PJ37"/>
<feature type="domain" description="FAD dependent oxidoreductase" evidence="3">
    <location>
        <begin position="3"/>
        <end position="398"/>
    </location>
</feature>
<dbReference type="SUPFAM" id="SSF51905">
    <property type="entry name" value="FAD/NAD(P)-binding domain"/>
    <property type="match status" value="1"/>
</dbReference>
<dbReference type="GO" id="GO:0008718">
    <property type="term" value="F:D-amino-acid dehydrogenase activity"/>
    <property type="evidence" value="ECO:0007669"/>
    <property type="project" value="TreeGrafter"/>
</dbReference>
<dbReference type="Gene3D" id="3.30.9.10">
    <property type="entry name" value="D-Amino Acid Oxidase, subunit A, domain 2"/>
    <property type="match status" value="1"/>
</dbReference>
<name>A0A812PJ37_9DINO</name>
<dbReference type="InterPro" id="IPR036188">
    <property type="entry name" value="FAD/NAD-bd_sf"/>
</dbReference>
<dbReference type="Proteomes" id="UP000601435">
    <property type="component" value="Unassembled WGS sequence"/>
</dbReference>
<gene>
    <name evidence="4" type="primary">dadA2</name>
    <name evidence="4" type="ORF">SNEC2469_LOCUS9660</name>
</gene>
<evidence type="ECO:0000256" key="2">
    <source>
        <dbReference type="SAM" id="SignalP"/>
    </source>
</evidence>
<dbReference type="InterPro" id="IPR006076">
    <property type="entry name" value="FAD-dep_OxRdtase"/>
</dbReference>
<dbReference type="PANTHER" id="PTHR13847">
    <property type="entry name" value="SARCOSINE DEHYDROGENASE-RELATED"/>
    <property type="match status" value="1"/>
</dbReference>
<feature type="chain" id="PRO_5032644092" evidence="2">
    <location>
        <begin position="17"/>
        <end position="414"/>
    </location>
</feature>
<dbReference type="Gene3D" id="3.50.50.60">
    <property type="entry name" value="FAD/NAD(P)-binding domain"/>
    <property type="match status" value="2"/>
</dbReference>